<gene>
    <name evidence="1" type="ORF">SAMN02746066_02527</name>
</gene>
<dbReference type="EMBL" id="FRCP01000012">
    <property type="protein sequence ID" value="SHM58776.1"/>
    <property type="molecule type" value="Genomic_DNA"/>
</dbReference>
<dbReference type="RefSeq" id="WP_073288179.1">
    <property type="nucleotide sequence ID" value="NZ_FRCP01000012.1"/>
</dbReference>
<reference evidence="1 2" key="1">
    <citation type="submission" date="2016-11" db="EMBL/GenBank/DDBJ databases">
        <authorList>
            <person name="Jaros S."/>
            <person name="Januszkiewicz K."/>
            <person name="Wedrychowicz H."/>
        </authorList>
    </citation>
    <scope>NUCLEOTIDE SEQUENCE [LARGE SCALE GENOMIC DNA]</scope>
    <source>
        <strain evidence="1 2">DSM 15930</strain>
    </source>
</reference>
<organism evidence="1 2">
    <name type="scientific">Anaerosporobacter mobilis DSM 15930</name>
    <dbReference type="NCBI Taxonomy" id="1120996"/>
    <lineage>
        <taxon>Bacteria</taxon>
        <taxon>Bacillati</taxon>
        <taxon>Bacillota</taxon>
        <taxon>Clostridia</taxon>
        <taxon>Lachnospirales</taxon>
        <taxon>Lachnospiraceae</taxon>
        <taxon>Anaerosporobacter</taxon>
    </lineage>
</organism>
<dbReference type="Proteomes" id="UP000184038">
    <property type="component" value="Unassembled WGS sequence"/>
</dbReference>
<dbReference type="AlphaFoldDB" id="A0A1M7K0H9"/>
<dbReference type="OrthoDB" id="2061993at2"/>
<dbReference type="STRING" id="1120996.SAMN02746066_02527"/>
<evidence type="ECO:0000313" key="2">
    <source>
        <dbReference type="Proteomes" id="UP000184038"/>
    </source>
</evidence>
<protein>
    <submittedName>
        <fullName evidence="1">Uncharacterized protein</fullName>
    </submittedName>
</protein>
<evidence type="ECO:0000313" key="1">
    <source>
        <dbReference type="EMBL" id="SHM58776.1"/>
    </source>
</evidence>
<name>A0A1M7K0H9_9FIRM</name>
<proteinExistence type="predicted"/>
<keyword evidence="2" id="KW-1185">Reference proteome</keyword>
<accession>A0A1M7K0H9</accession>
<sequence length="360" mass="40400">MIIKNGMSYSTNYGRAAAYFLGTCAPAPEDEKRLQAFRIITGIYEVIAKDATIIGVKPVNDVSFNPWEQQKGREKEVKIIRDAVAKIASMMKEFFELVESGEVHGEGLLLAEGSVSPKRALAKALEAIGISIEKGDRVMLRMPIGVAEGLKELAAISREDNVHIIDSSMSDAAFLLFSRCVYDTSANWAAVAFDKLLNAQGELINLCSELEKRGFKRIDCRDGKRISLDYVKQHGKQEELKMAWGERSHSGIEVSYEDLRLEPCFIWIRMPMFKKILEHIKEMPEETAKFISGWTKTCDGCRYCIQTDKTGTRPLAAIDINGSKKCPYYPGFSLNWRNLSPELSANILAVLEEVDRILDN</sequence>